<dbReference type="KEGG" id="lbc:LACBIDRAFT_311700"/>
<sequence length="271" mass="31686">MSLCLEKVRPSPFFSLLFCDLIVTWLLEITIQFARPLRKDTPSFVSSNTSSDTLVPDSVPEERPANPRNPARYPVIIMNLHRDVRWQELKDFGRLTGCLVAYCDLDRGRNGRGFIEYFTRKDAEKAIRTLDGRRLLGKEVRVVGWERLRSRGRSRSRSVPEYYERSRRSCSPRRSTRDSPRDHVYCSNGDSMTTVYEPRYYYPPPPPPPPPPYPYHTLDKPSRPYFCPEEASPYRETGYGWDSLHYYDYYNSGQYGEDTRADHSYGMAAYE</sequence>
<dbReference type="GO" id="GO:0005634">
    <property type="term" value="C:nucleus"/>
    <property type="evidence" value="ECO:0007669"/>
    <property type="project" value="UniProtKB-SubCell"/>
</dbReference>
<proteinExistence type="predicted"/>
<keyword evidence="5" id="KW-0539">Nucleus</keyword>
<evidence type="ECO:0000313" key="10">
    <source>
        <dbReference type="EMBL" id="EDR12370.1"/>
    </source>
</evidence>
<dbReference type="SMART" id="SM00360">
    <property type="entry name" value="RRM"/>
    <property type="match status" value="1"/>
</dbReference>
<feature type="region of interest" description="Disordered" evidence="7">
    <location>
        <begin position="156"/>
        <end position="217"/>
    </location>
</feature>
<keyword evidence="2" id="KW-0507">mRNA processing</keyword>
<dbReference type="InterPro" id="IPR000504">
    <property type="entry name" value="RRM_dom"/>
</dbReference>
<dbReference type="EMBL" id="DS547094">
    <property type="protein sequence ID" value="EDR12370.1"/>
    <property type="molecule type" value="Genomic_DNA"/>
</dbReference>
<dbReference type="Pfam" id="PF00076">
    <property type="entry name" value="RRM_1"/>
    <property type="match status" value="1"/>
</dbReference>
<evidence type="ECO:0000256" key="7">
    <source>
        <dbReference type="SAM" id="MobiDB-lite"/>
    </source>
</evidence>
<dbReference type="GeneID" id="6072297"/>
<keyword evidence="8" id="KW-0472">Membrane</keyword>
<keyword evidence="11" id="KW-1185">Reference proteome</keyword>
<keyword evidence="8" id="KW-0812">Transmembrane</keyword>
<protein>
    <submittedName>
        <fullName evidence="10">Predicted protein</fullName>
    </submittedName>
</protein>
<evidence type="ECO:0000256" key="6">
    <source>
        <dbReference type="PROSITE-ProRule" id="PRU00176"/>
    </source>
</evidence>
<keyword evidence="4 6" id="KW-0694">RNA-binding</keyword>
<evidence type="ECO:0000256" key="8">
    <source>
        <dbReference type="SAM" id="Phobius"/>
    </source>
</evidence>
<dbReference type="STRING" id="486041.B0CY27"/>
<feature type="transmembrane region" description="Helical" evidence="8">
    <location>
        <begin position="12"/>
        <end position="31"/>
    </location>
</feature>
<dbReference type="GO" id="GO:0006397">
    <property type="term" value="P:mRNA processing"/>
    <property type="evidence" value="ECO:0007669"/>
    <property type="project" value="UniProtKB-KW"/>
</dbReference>
<dbReference type="RefSeq" id="XP_001876634.1">
    <property type="nucleotide sequence ID" value="XM_001876599.1"/>
</dbReference>
<evidence type="ECO:0000256" key="4">
    <source>
        <dbReference type="ARBA" id="ARBA00022884"/>
    </source>
</evidence>
<dbReference type="InterPro" id="IPR050374">
    <property type="entry name" value="RRT5_SRSF_SR"/>
</dbReference>
<dbReference type="SUPFAM" id="SSF54928">
    <property type="entry name" value="RNA-binding domain, RBD"/>
    <property type="match status" value="1"/>
</dbReference>
<organism evidence="11">
    <name type="scientific">Laccaria bicolor (strain S238N-H82 / ATCC MYA-4686)</name>
    <name type="common">Bicoloured deceiver</name>
    <name type="synonym">Laccaria laccata var. bicolor</name>
    <dbReference type="NCBI Taxonomy" id="486041"/>
    <lineage>
        <taxon>Eukaryota</taxon>
        <taxon>Fungi</taxon>
        <taxon>Dikarya</taxon>
        <taxon>Basidiomycota</taxon>
        <taxon>Agaricomycotina</taxon>
        <taxon>Agaricomycetes</taxon>
        <taxon>Agaricomycetidae</taxon>
        <taxon>Agaricales</taxon>
        <taxon>Agaricineae</taxon>
        <taxon>Hydnangiaceae</taxon>
        <taxon>Laccaria</taxon>
    </lineage>
</organism>
<dbReference type="OrthoDB" id="1099063at2759"/>
<dbReference type="PANTHER" id="PTHR23003">
    <property type="entry name" value="RNA RECOGNITION MOTIF RRM DOMAIN CONTAINING PROTEIN"/>
    <property type="match status" value="1"/>
</dbReference>
<feature type="region of interest" description="Disordered" evidence="7">
    <location>
        <begin position="42"/>
        <end position="68"/>
    </location>
</feature>
<evidence type="ECO:0000256" key="5">
    <source>
        <dbReference type="ARBA" id="ARBA00023242"/>
    </source>
</evidence>
<feature type="compositionally biased region" description="Pro residues" evidence="7">
    <location>
        <begin position="201"/>
        <end position="214"/>
    </location>
</feature>
<feature type="domain" description="RRM" evidence="9">
    <location>
        <begin position="73"/>
        <end position="142"/>
    </location>
</feature>
<dbReference type="InterPro" id="IPR035979">
    <property type="entry name" value="RBD_domain_sf"/>
</dbReference>
<reference evidence="10 11" key="1">
    <citation type="journal article" date="2008" name="Nature">
        <title>The genome of Laccaria bicolor provides insights into mycorrhizal symbiosis.</title>
        <authorList>
            <person name="Martin F."/>
            <person name="Aerts A."/>
            <person name="Ahren D."/>
            <person name="Brun A."/>
            <person name="Danchin E.G.J."/>
            <person name="Duchaussoy F."/>
            <person name="Gibon J."/>
            <person name="Kohler A."/>
            <person name="Lindquist E."/>
            <person name="Pereda V."/>
            <person name="Salamov A."/>
            <person name="Shapiro H.J."/>
            <person name="Wuyts J."/>
            <person name="Blaudez D."/>
            <person name="Buee M."/>
            <person name="Brokstein P."/>
            <person name="Canbaeck B."/>
            <person name="Cohen D."/>
            <person name="Courty P.E."/>
            <person name="Coutinho P.M."/>
            <person name="Delaruelle C."/>
            <person name="Detter J.C."/>
            <person name="Deveau A."/>
            <person name="DiFazio S."/>
            <person name="Duplessis S."/>
            <person name="Fraissinet-Tachet L."/>
            <person name="Lucic E."/>
            <person name="Frey-Klett P."/>
            <person name="Fourrey C."/>
            <person name="Feussner I."/>
            <person name="Gay G."/>
            <person name="Grimwood J."/>
            <person name="Hoegger P.J."/>
            <person name="Jain P."/>
            <person name="Kilaru S."/>
            <person name="Labbe J."/>
            <person name="Lin Y.C."/>
            <person name="Legue V."/>
            <person name="Le Tacon F."/>
            <person name="Marmeisse R."/>
            <person name="Melayah D."/>
            <person name="Montanini B."/>
            <person name="Muratet M."/>
            <person name="Nehls U."/>
            <person name="Niculita-Hirzel H."/>
            <person name="Oudot-Le Secq M.P."/>
            <person name="Peter M."/>
            <person name="Quesneville H."/>
            <person name="Rajashekar B."/>
            <person name="Reich M."/>
            <person name="Rouhier N."/>
            <person name="Schmutz J."/>
            <person name="Yin T."/>
            <person name="Chalot M."/>
            <person name="Henrissat B."/>
            <person name="Kuees U."/>
            <person name="Lucas S."/>
            <person name="Van de Peer Y."/>
            <person name="Podila G.K."/>
            <person name="Polle A."/>
            <person name="Pukkila P.J."/>
            <person name="Richardson P.M."/>
            <person name="Rouze P."/>
            <person name="Sanders I.R."/>
            <person name="Stajich J.E."/>
            <person name="Tunlid A."/>
            <person name="Tuskan G."/>
            <person name="Grigoriev I.V."/>
        </authorList>
    </citation>
    <scope>NUCLEOTIDE SEQUENCE [LARGE SCALE GENOMIC DNA]</scope>
    <source>
        <strain evidence="11">S238N-H82 / ATCC MYA-4686</strain>
    </source>
</reference>
<dbReference type="Gene3D" id="3.30.70.330">
    <property type="match status" value="1"/>
</dbReference>
<dbReference type="HOGENOM" id="CLU_012062_34_5_1"/>
<accession>B0CY27</accession>
<evidence type="ECO:0000256" key="1">
    <source>
        <dbReference type="ARBA" id="ARBA00004123"/>
    </source>
</evidence>
<dbReference type="GO" id="GO:0005737">
    <property type="term" value="C:cytoplasm"/>
    <property type="evidence" value="ECO:0007669"/>
    <property type="project" value="TreeGrafter"/>
</dbReference>
<dbReference type="Proteomes" id="UP000001194">
    <property type="component" value="Unassembled WGS sequence"/>
</dbReference>
<feature type="compositionally biased region" description="Polar residues" evidence="7">
    <location>
        <begin position="43"/>
        <end position="53"/>
    </location>
</feature>
<feature type="compositionally biased region" description="Basic and acidic residues" evidence="7">
    <location>
        <begin position="175"/>
        <end position="184"/>
    </location>
</feature>
<keyword evidence="3" id="KW-0677">Repeat</keyword>
<keyword evidence="8" id="KW-1133">Transmembrane helix</keyword>
<dbReference type="PROSITE" id="PS50102">
    <property type="entry name" value="RRM"/>
    <property type="match status" value="1"/>
</dbReference>
<evidence type="ECO:0000256" key="2">
    <source>
        <dbReference type="ARBA" id="ARBA00022664"/>
    </source>
</evidence>
<evidence type="ECO:0000256" key="3">
    <source>
        <dbReference type="ARBA" id="ARBA00022737"/>
    </source>
</evidence>
<dbReference type="InParanoid" id="B0CY27"/>
<dbReference type="InterPro" id="IPR012677">
    <property type="entry name" value="Nucleotide-bd_a/b_plait_sf"/>
</dbReference>
<evidence type="ECO:0000313" key="11">
    <source>
        <dbReference type="Proteomes" id="UP000001194"/>
    </source>
</evidence>
<dbReference type="PANTHER" id="PTHR23003:SF62">
    <property type="entry name" value="SERINE_ARGININE (SR)-TYPE SHUTTLING MRNA BINDING PROTEIN NPL3"/>
    <property type="match status" value="1"/>
</dbReference>
<dbReference type="GO" id="GO:0003729">
    <property type="term" value="F:mRNA binding"/>
    <property type="evidence" value="ECO:0007669"/>
    <property type="project" value="TreeGrafter"/>
</dbReference>
<evidence type="ECO:0000259" key="9">
    <source>
        <dbReference type="PROSITE" id="PS50102"/>
    </source>
</evidence>
<dbReference type="AlphaFoldDB" id="B0CY27"/>
<name>B0CY27_LACBS</name>
<gene>
    <name evidence="10" type="ORF">LACBIDRAFT_311700</name>
</gene>
<comment type="subcellular location">
    <subcellularLocation>
        <location evidence="1">Nucleus</location>
    </subcellularLocation>
</comment>